<dbReference type="InterPro" id="IPR036388">
    <property type="entry name" value="WH-like_DNA-bd_sf"/>
</dbReference>
<dbReference type="AlphaFoldDB" id="A0A7W8YA30"/>
<dbReference type="InterPro" id="IPR028978">
    <property type="entry name" value="Chorismate_lyase_/UTRA_dom_sf"/>
</dbReference>
<dbReference type="Pfam" id="PF00392">
    <property type="entry name" value="GntR"/>
    <property type="match status" value="1"/>
</dbReference>
<evidence type="ECO:0000259" key="4">
    <source>
        <dbReference type="PROSITE" id="PS50949"/>
    </source>
</evidence>
<dbReference type="CDD" id="cd07377">
    <property type="entry name" value="WHTH_GntR"/>
    <property type="match status" value="1"/>
</dbReference>
<dbReference type="Pfam" id="PF07702">
    <property type="entry name" value="UTRA"/>
    <property type="match status" value="1"/>
</dbReference>
<sequence>MPSSMPKYQRIRLELKQMAEERATSRDPIPSERDLSVHFAAARMTVRRAIDSLVEEGVLERVVGVGTFVSRPKVDLHARLTSYSEEMQRRGMVPTARVLHFDERSANTVLAREIELTEGEPVIRLQRLLLADGEPMSLDENYLPAKYVPGILDEPPPSSLYNLLEVRYGIVMQWGEDQVEATAATPSEARLLGIDVGMPLMRIQRHAFVGQRLMDYSVSLYRADRYKLWVPLERVRTSTRRPAASRDL</sequence>
<dbReference type="InterPro" id="IPR011663">
    <property type="entry name" value="UTRA"/>
</dbReference>
<dbReference type="InterPro" id="IPR036390">
    <property type="entry name" value="WH_DNA-bd_sf"/>
</dbReference>
<accession>A0A7W8YA30</accession>
<dbReference type="Proteomes" id="UP000523863">
    <property type="component" value="Unassembled WGS sequence"/>
</dbReference>
<feature type="domain" description="HTH gntR-type" evidence="4">
    <location>
        <begin position="5"/>
        <end position="72"/>
    </location>
</feature>
<dbReference type="PANTHER" id="PTHR44846">
    <property type="entry name" value="MANNOSYL-D-GLYCERATE TRANSPORT/METABOLISM SYSTEM REPRESSOR MNGR-RELATED"/>
    <property type="match status" value="1"/>
</dbReference>
<evidence type="ECO:0000256" key="1">
    <source>
        <dbReference type="ARBA" id="ARBA00023015"/>
    </source>
</evidence>
<dbReference type="PANTHER" id="PTHR44846:SF1">
    <property type="entry name" value="MANNOSYL-D-GLYCERATE TRANSPORT_METABOLISM SYSTEM REPRESSOR MNGR-RELATED"/>
    <property type="match status" value="1"/>
</dbReference>
<dbReference type="SMART" id="SM00345">
    <property type="entry name" value="HTH_GNTR"/>
    <property type="match status" value="1"/>
</dbReference>
<comment type="caution">
    <text evidence="5">The sequence shown here is derived from an EMBL/GenBank/DDBJ whole genome shotgun (WGS) entry which is preliminary data.</text>
</comment>
<keyword evidence="1" id="KW-0805">Transcription regulation</keyword>
<dbReference type="InterPro" id="IPR000524">
    <property type="entry name" value="Tscrpt_reg_HTH_GntR"/>
</dbReference>
<dbReference type="SUPFAM" id="SSF46785">
    <property type="entry name" value="Winged helix' DNA-binding domain"/>
    <property type="match status" value="1"/>
</dbReference>
<evidence type="ECO:0000313" key="6">
    <source>
        <dbReference type="Proteomes" id="UP000523863"/>
    </source>
</evidence>
<dbReference type="PROSITE" id="PS50949">
    <property type="entry name" value="HTH_GNTR"/>
    <property type="match status" value="1"/>
</dbReference>
<evidence type="ECO:0000256" key="3">
    <source>
        <dbReference type="ARBA" id="ARBA00023163"/>
    </source>
</evidence>
<proteinExistence type="predicted"/>
<dbReference type="GO" id="GO:0003700">
    <property type="term" value="F:DNA-binding transcription factor activity"/>
    <property type="evidence" value="ECO:0007669"/>
    <property type="project" value="InterPro"/>
</dbReference>
<dbReference type="InterPro" id="IPR050679">
    <property type="entry name" value="Bact_HTH_transcr_reg"/>
</dbReference>
<dbReference type="RefSeq" id="WP_183640884.1">
    <property type="nucleotide sequence ID" value="NZ_JACHBL010000001.1"/>
</dbReference>
<reference evidence="5 6" key="1">
    <citation type="submission" date="2020-08" db="EMBL/GenBank/DDBJ databases">
        <title>Sequencing the genomes of 1000 actinobacteria strains.</title>
        <authorList>
            <person name="Klenk H.-P."/>
        </authorList>
    </citation>
    <scope>NUCLEOTIDE SEQUENCE [LARGE SCALE GENOMIC DNA]</scope>
    <source>
        <strain evidence="5 6">DSM 23694</strain>
    </source>
</reference>
<gene>
    <name evidence="5" type="ORF">BKA12_000814</name>
</gene>
<dbReference type="Gene3D" id="1.10.10.10">
    <property type="entry name" value="Winged helix-like DNA-binding domain superfamily/Winged helix DNA-binding domain"/>
    <property type="match status" value="1"/>
</dbReference>
<dbReference type="GO" id="GO:0045892">
    <property type="term" value="P:negative regulation of DNA-templated transcription"/>
    <property type="evidence" value="ECO:0007669"/>
    <property type="project" value="TreeGrafter"/>
</dbReference>
<evidence type="ECO:0000256" key="2">
    <source>
        <dbReference type="ARBA" id="ARBA00023125"/>
    </source>
</evidence>
<organism evidence="5 6">
    <name type="scientific">Neomicrococcus lactis</name>
    <dbReference type="NCBI Taxonomy" id="732241"/>
    <lineage>
        <taxon>Bacteria</taxon>
        <taxon>Bacillati</taxon>
        <taxon>Actinomycetota</taxon>
        <taxon>Actinomycetes</taxon>
        <taxon>Micrococcales</taxon>
        <taxon>Micrococcaceae</taxon>
        <taxon>Neomicrococcus</taxon>
    </lineage>
</organism>
<evidence type="ECO:0000313" key="5">
    <source>
        <dbReference type="EMBL" id="MBB5597734.1"/>
    </source>
</evidence>
<keyword evidence="3" id="KW-0804">Transcription</keyword>
<name>A0A7W8YA30_9MICC</name>
<keyword evidence="6" id="KW-1185">Reference proteome</keyword>
<dbReference type="EMBL" id="JACHBL010000001">
    <property type="protein sequence ID" value="MBB5597734.1"/>
    <property type="molecule type" value="Genomic_DNA"/>
</dbReference>
<dbReference type="GO" id="GO:0003677">
    <property type="term" value="F:DNA binding"/>
    <property type="evidence" value="ECO:0007669"/>
    <property type="project" value="UniProtKB-KW"/>
</dbReference>
<dbReference type="PRINTS" id="PR00035">
    <property type="entry name" value="HTHGNTR"/>
</dbReference>
<dbReference type="Gene3D" id="3.40.1410.10">
    <property type="entry name" value="Chorismate lyase-like"/>
    <property type="match status" value="1"/>
</dbReference>
<dbReference type="SMART" id="SM00866">
    <property type="entry name" value="UTRA"/>
    <property type="match status" value="1"/>
</dbReference>
<protein>
    <submittedName>
        <fullName evidence="5">GntR family transcriptional regulator</fullName>
    </submittedName>
</protein>
<dbReference type="SUPFAM" id="SSF64288">
    <property type="entry name" value="Chorismate lyase-like"/>
    <property type="match status" value="1"/>
</dbReference>
<keyword evidence="2" id="KW-0238">DNA-binding</keyword>